<evidence type="ECO:0000313" key="2">
    <source>
        <dbReference type="EMBL" id="CCA30156.1"/>
    </source>
</evidence>
<evidence type="ECO:0000313" key="3">
    <source>
        <dbReference type="EMBL" id="CEL71316.1"/>
    </source>
</evidence>
<protein>
    <submittedName>
        <fullName evidence="2">Ppg3, putative</fullName>
    </submittedName>
</protein>
<name>F0JB49_NEOCL</name>
<feature type="compositionally biased region" description="Low complexity" evidence="1">
    <location>
        <begin position="226"/>
        <end position="238"/>
    </location>
</feature>
<feature type="compositionally biased region" description="Low complexity" evidence="1">
    <location>
        <begin position="17"/>
        <end position="30"/>
    </location>
</feature>
<dbReference type="VEuPathDB" id="ToxoDB:NCLIV_069710"/>
<feature type="region of interest" description="Disordered" evidence="1">
    <location>
        <begin position="1"/>
        <end position="305"/>
    </location>
</feature>
<organism>
    <name type="scientific">Neospora caninum (strain Liverpool)</name>
    <dbReference type="NCBI Taxonomy" id="572307"/>
    <lineage>
        <taxon>Eukaryota</taxon>
        <taxon>Sar</taxon>
        <taxon>Alveolata</taxon>
        <taxon>Apicomplexa</taxon>
        <taxon>Conoidasida</taxon>
        <taxon>Coccidia</taxon>
        <taxon>Eucoccidiorida</taxon>
        <taxon>Eimeriorina</taxon>
        <taxon>Sarcocystidae</taxon>
        <taxon>Neospora</taxon>
    </lineage>
</organism>
<feature type="region of interest" description="Disordered" evidence="1">
    <location>
        <begin position="396"/>
        <end position="416"/>
    </location>
</feature>
<gene>
    <name evidence="3" type="ORF">BN1204_069710</name>
    <name evidence="2" type="ORF">NCLIV_069710</name>
</gene>
<dbReference type="AlphaFoldDB" id="F0JB49"/>
<feature type="compositionally biased region" description="Polar residues" evidence="1">
    <location>
        <begin position="251"/>
        <end position="278"/>
    </location>
</feature>
<feature type="compositionally biased region" description="Low complexity" evidence="1">
    <location>
        <begin position="162"/>
        <end position="174"/>
    </location>
</feature>
<reference evidence="3" key="3">
    <citation type="journal article" date="2015" name="PLoS ONE">
        <title>Comprehensive Evaluation of Toxoplasma gondii VEG and Neospora caninum LIV Genomes with Tachyzoite Stage Transcriptome and Proteome Defines Novel Transcript Features.</title>
        <authorList>
            <person name="Ramaprasad A."/>
            <person name="Mourier T."/>
            <person name="Naeem R."/>
            <person name="Malas T.B."/>
            <person name="Moussa E."/>
            <person name="Panigrahi A."/>
            <person name="Vermont S.J."/>
            <person name="Otto T.D."/>
            <person name="Wastling J."/>
            <person name="Pain A."/>
        </authorList>
    </citation>
    <scope>NUCLEOTIDE SEQUENCE</scope>
    <source>
        <strain evidence="3">Liverpool</strain>
    </source>
</reference>
<sequence>MVLVRSPRRGSIPGQASSSSPLRLPRLPSSEQNEAASPLPASSETSGRLAADIEPPSADCPSFSFSSSPLPRRPSLNAGVSGIPLPHLSSLDRREREGRRTDERRGRADEERQEGEGTLAERVDSTGAPRFLASRASSSPSSRIPILGANTSDIAPTLIPLPSRSSSVCRNASSPSPPVRAGLASSSPVGGGGREAQLAVPSTASPKSLADQAASAARDDHEGHSDLSPSSLAAFSPSKRPRRGEEHAPSFLSQPSETSHSTWNSSLAGSQSLPTYTNAPRGGFSPTGSRSSPLKIHTVLSPNSREPTSTFAHAFAGGDSARPADFSNQRISAMDAPKNSPLSSRYARRAPDGANEVSSCATSFSDGKRAERIRELENLQHVLPASGALREYVQQAGEEARGKERGDRGPFSLPKSADEFRDQWKPLVDATVKKLCDMTDEEKQVTRYIMLEGRMLRAVRRASASLANRRTKAVAFNSETRDLFLREQQLYEESEREFEVVQRVAQDQAGGQEMLEKRLKDTQRKKQQVEVYRQQVHKKMATLSFTRQKKLRLFEALEAAKKESSSKEKSLQALYQLLQCTTRFKVNKVDGGLVTGALVPEQQSALFPRLRKTGENARQIKNRQGEDVLQDATAEPAILTLDCEKENRGGLDADVLWDLIEDALGVGGVPVTQLLKSVRVQ</sequence>
<accession>F0JB49</accession>
<feature type="compositionally biased region" description="Low complexity" evidence="1">
    <location>
        <begin position="61"/>
        <end position="76"/>
    </location>
</feature>
<reference evidence="2" key="2">
    <citation type="submission" date="2011-03" db="EMBL/GenBank/DDBJ databases">
        <authorList>
            <person name="Aslett M."/>
        </authorList>
    </citation>
    <scope>NUCLEOTIDE SEQUENCE</scope>
    <source>
        <strain evidence="2">Liverpool</strain>
    </source>
</reference>
<feature type="compositionally biased region" description="Low complexity" evidence="1">
    <location>
        <begin position="132"/>
        <end position="147"/>
    </location>
</feature>
<feature type="compositionally biased region" description="Basic and acidic residues" evidence="1">
    <location>
        <begin position="90"/>
        <end position="110"/>
    </location>
</feature>
<feature type="compositionally biased region" description="Basic and acidic residues" evidence="1">
    <location>
        <begin position="398"/>
        <end position="408"/>
    </location>
</feature>
<reference evidence="2" key="1">
    <citation type="submission" date="2011-03" db="EMBL/GenBank/DDBJ databases">
        <title>Comparative genomics and transcriptomics of Neospora caninum and Toxoplasma gondii.</title>
        <authorList>
            <person name="Reid A.J."/>
            <person name="Sohal A."/>
            <person name="Harris D."/>
            <person name="Quail M."/>
            <person name="Sanders M."/>
            <person name="Berriman M."/>
            <person name="Wastling J.M."/>
            <person name="Pain A."/>
        </authorList>
    </citation>
    <scope>NUCLEOTIDE SEQUENCE</scope>
    <source>
        <strain evidence="2">Liverpool</strain>
    </source>
</reference>
<proteinExistence type="predicted"/>
<dbReference type="EMBL" id="LN714488">
    <property type="protein sequence ID" value="CEL71316.1"/>
    <property type="molecule type" value="Genomic_DNA"/>
</dbReference>
<dbReference type="EMBL" id="CADU01000315">
    <property type="protein sequence ID" value="CCA30156.1"/>
    <property type="molecule type" value="Genomic_DNA"/>
</dbReference>
<feature type="compositionally biased region" description="Polar residues" evidence="1">
    <location>
        <begin position="31"/>
        <end position="46"/>
    </location>
</feature>
<evidence type="ECO:0000256" key="1">
    <source>
        <dbReference type="SAM" id="MobiDB-lite"/>
    </source>
</evidence>